<protein>
    <submittedName>
        <fullName evidence="3">Serine/arginine repetitive matrix protein 1-like</fullName>
    </submittedName>
</protein>
<feature type="compositionally biased region" description="Basic residues" evidence="1">
    <location>
        <begin position="409"/>
        <end position="420"/>
    </location>
</feature>
<feature type="compositionally biased region" description="Basic and acidic residues" evidence="1">
    <location>
        <begin position="30"/>
        <end position="47"/>
    </location>
</feature>
<gene>
    <name evidence="3" type="primary">LOC107273875</name>
</gene>
<feature type="region of interest" description="Disordered" evidence="1">
    <location>
        <begin position="1"/>
        <end position="168"/>
    </location>
</feature>
<reference evidence="3" key="1">
    <citation type="submission" date="2025-08" db="UniProtKB">
        <authorList>
            <consortium name="RefSeq"/>
        </authorList>
    </citation>
    <scope>IDENTIFICATION</scope>
</reference>
<feature type="compositionally biased region" description="Polar residues" evidence="1">
    <location>
        <begin position="308"/>
        <end position="319"/>
    </location>
</feature>
<feature type="compositionally biased region" description="Basic and acidic residues" evidence="1">
    <location>
        <begin position="397"/>
        <end position="408"/>
    </location>
</feature>
<dbReference type="KEGG" id="ccin:107273875"/>
<feature type="compositionally biased region" description="Basic and acidic residues" evidence="1">
    <location>
        <begin position="122"/>
        <end position="131"/>
    </location>
</feature>
<dbReference type="GeneID" id="107273875"/>
<accession>A0AAJ7CDA8</accession>
<dbReference type="RefSeq" id="XP_015607956.1">
    <property type="nucleotide sequence ID" value="XM_015752470.2"/>
</dbReference>
<keyword evidence="2" id="KW-1185">Reference proteome</keyword>
<dbReference type="Proteomes" id="UP000694920">
    <property type="component" value="Unplaced"/>
</dbReference>
<organism evidence="2 3">
    <name type="scientific">Cephus cinctus</name>
    <name type="common">Wheat stem sawfly</name>
    <dbReference type="NCBI Taxonomy" id="211228"/>
    <lineage>
        <taxon>Eukaryota</taxon>
        <taxon>Metazoa</taxon>
        <taxon>Ecdysozoa</taxon>
        <taxon>Arthropoda</taxon>
        <taxon>Hexapoda</taxon>
        <taxon>Insecta</taxon>
        <taxon>Pterygota</taxon>
        <taxon>Neoptera</taxon>
        <taxon>Endopterygota</taxon>
        <taxon>Hymenoptera</taxon>
        <taxon>Cephoidea</taxon>
        <taxon>Cephidae</taxon>
        <taxon>Cephus</taxon>
    </lineage>
</organism>
<feature type="compositionally biased region" description="Basic and acidic residues" evidence="1">
    <location>
        <begin position="342"/>
        <end position="363"/>
    </location>
</feature>
<sequence length="452" mass="52255">MGREARWTLQVPDALPNPKPRCGCPKKKSSLVDDDARMVTKEPERKIVHSRSLNVEESKGIPVERHGLKKHASEDPKWEKEKKSSREASSKNREKEQIRSPVNDRKVARSKWAVKTHFSLPAEKKEARWPKDQAPSYEPKSRSLKERYKSSTRQKSLSPEPEGTNLLLKPNDKIVKRLISPEITITDAKWAPYQGHSPLPNVGIKKREQKRISEIKWTPYDDSPTMDTLHPDDQPDTQTWSPFRHVTPTSFPPPKPTPCREEEVEDESEETRWRLLNMISPFPIYQGAWRDDTPPETPERPVAKFMSQDLSTPVWSPQERTPIKRYSPPPQPVKSRSIISRMRKDSRTKSELRESEAPAEPRRRVIATRASSEETRGRQRPQLVRSKALLEVPGIDATKRSLSEEVPRHRIKESHRKPHRARSEEGPKYSKPWFAESLLSDANEMCQYVTTV</sequence>
<feature type="compositionally biased region" description="Basic and acidic residues" evidence="1">
    <location>
        <begin position="289"/>
        <end position="302"/>
    </location>
</feature>
<evidence type="ECO:0000313" key="2">
    <source>
        <dbReference type="Proteomes" id="UP000694920"/>
    </source>
</evidence>
<name>A0AAJ7CDA8_CEPCN</name>
<evidence type="ECO:0000313" key="3">
    <source>
        <dbReference type="RefSeq" id="XP_015607956.1"/>
    </source>
</evidence>
<feature type="region of interest" description="Disordered" evidence="1">
    <location>
        <begin position="215"/>
        <end position="271"/>
    </location>
</feature>
<feature type="region of interest" description="Disordered" evidence="1">
    <location>
        <begin position="285"/>
        <end position="430"/>
    </location>
</feature>
<feature type="compositionally biased region" description="Basic and acidic residues" evidence="1">
    <location>
        <begin position="54"/>
        <end position="107"/>
    </location>
</feature>
<dbReference type="AlphaFoldDB" id="A0AAJ7CDA8"/>
<feature type="compositionally biased region" description="Basic and acidic residues" evidence="1">
    <location>
        <begin position="139"/>
        <end position="149"/>
    </location>
</feature>
<evidence type="ECO:0000256" key="1">
    <source>
        <dbReference type="SAM" id="MobiDB-lite"/>
    </source>
</evidence>
<proteinExistence type="predicted"/>